<keyword evidence="5" id="KW-0472">Membrane</keyword>
<keyword evidence="5" id="KW-0812">Transmembrane</keyword>
<reference evidence="7" key="1">
    <citation type="submission" date="2018-01" db="EMBL/GenBank/DDBJ databases">
        <authorList>
            <person name="Gaut B.S."/>
            <person name="Morton B.R."/>
            <person name="Clegg M.T."/>
            <person name="Duvall M.R."/>
        </authorList>
    </citation>
    <scope>NUCLEOTIDE SEQUENCE [LARGE SCALE GENOMIC DNA]</scope>
</reference>
<dbReference type="EMBL" id="OGUS01000105">
    <property type="protein sequence ID" value="SPC10572.1"/>
    <property type="molecule type" value="Genomic_DNA"/>
</dbReference>
<evidence type="ECO:0000313" key="6">
    <source>
        <dbReference type="EMBL" id="SPC19618.1"/>
    </source>
</evidence>
<dbReference type="RefSeq" id="WP_063241068.1">
    <property type="nucleotide sequence ID" value="NZ_CP069809.1"/>
</dbReference>
<name>A0A375GCH2_9BURK</name>
<feature type="domain" description="Bacterial collagen-like protein middle" evidence="3">
    <location>
        <begin position="96"/>
        <end position="293"/>
    </location>
</feature>
<evidence type="ECO:0000313" key="8">
    <source>
        <dbReference type="Proteomes" id="UP000623307"/>
    </source>
</evidence>
<evidence type="ECO:0000313" key="4">
    <source>
        <dbReference type="EMBL" id="QRQ91520.1"/>
    </source>
</evidence>
<dbReference type="EMBL" id="CP069811">
    <property type="protein sequence ID" value="QRQ91520.1"/>
    <property type="molecule type" value="Genomic_DNA"/>
</dbReference>
<dbReference type="Pfam" id="PF15984">
    <property type="entry name" value="Collagen_mid"/>
    <property type="match status" value="1"/>
</dbReference>
<feature type="compositionally biased region" description="Gly residues" evidence="1">
    <location>
        <begin position="35"/>
        <end position="47"/>
    </location>
</feature>
<evidence type="ECO:0000259" key="3">
    <source>
        <dbReference type="Pfam" id="PF15984"/>
    </source>
</evidence>
<organism evidence="5 7">
    <name type="scientific">Cupriavidus oxalaticus</name>
    <dbReference type="NCBI Taxonomy" id="96344"/>
    <lineage>
        <taxon>Bacteria</taxon>
        <taxon>Pseudomonadati</taxon>
        <taxon>Pseudomonadota</taxon>
        <taxon>Betaproteobacteria</taxon>
        <taxon>Burkholderiales</taxon>
        <taxon>Burkholderiaceae</taxon>
        <taxon>Cupriavidus</taxon>
    </lineage>
</organism>
<gene>
    <name evidence="6" type="ORF">CO2235_MP20021</name>
    <name evidence="5" type="ORF">CO2235_U960011</name>
    <name evidence="4" type="ORF">JTE92_00790</name>
</gene>
<dbReference type="GeneID" id="303488028"/>
<dbReference type="InterPro" id="IPR031929">
    <property type="entry name" value="CLP_mid"/>
</dbReference>
<reference evidence="5 7" key="2">
    <citation type="submission" date="2018-01" db="EMBL/GenBank/DDBJ databases">
        <authorList>
            <person name="Clerissi C."/>
        </authorList>
    </citation>
    <scope>NUCLEOTIDE SEQUENCE</scope>
    <source>
        <strain evidence="5">Cupriavidus oxalaticus LMG 2235</strain>
        <plasmid evidence="7">co2235_mp</plasmid>
    </source>
</reference>
<feature type="region of interest" description="Disordered" evidence="1">
    <location>
        <begin position="35"/>
        <end position="68"/>
    </location>
</feature>
<evidence type="ECO:0000313" key="5">
    <source>
        <dbReference type="EMBL" id="SPC10572.1"/>
    </source>
</evidence>
<dbReference type="PROSITE" id="PS51257">
    <property type="entry name" value="PROKAR_LIPOPROTEIN"/>
    <property type="match status" value="1"/>
</dbReference>
<feature type="region of interest" description="Disordered" evidence="1">
    <location>
        <begin position="365"/>
        <end position="390"/>
    </location>
</feature>
<evidence type="ECO:0000256" key="1">
    <source>
        <dbReference type="SAM" id="MobiDB-lite"/>
    </source>
</evidence>
<feature type="compositionally biased region" description="Gly residues" evidence="1">
    <location>
        <begin position="365"/>
        <end position="381"/>
    </location>
</feature>
<protein>
    <submittedName>
        <fullName evidence="4">Collagen-like triple helix repeat-containing protein</fullName>
    </submittedName>
    <submittedName>
        <fullName evidence="5">Hemagglutinin transmembrane protein</fullName>
    </submittedName>
</protein>
<evidence type="ECO:0000256" key="2">
    <source>
        <dbReference type="SAM" id="SignalP"/>
    </source>
</evidence>
<feature type="chain" id="PRO_5044585757" evidence="2">
    <location>
        <begin position="23"/>
        <end position="401"/>
    </location>
</feature>
<evidence type="ECO:0000313" key="7">
    <source>
        <dbReference type="Proteomes" id="UP000256862"/>
    </source>
</evidence>
<keyword evidence="2" id="KW-0732">Signal</keyword>
<proteinExistence type="predicted"/>
<dbReference type="AlphaFoldDB" id="A0A375GCH2"/>
<geneLocation type="plasmid" evidence="7">
    <name>co2235_mp</name>
</geneLocation>
<dbReference type="OrthoDB" id="8926277at2"/>
<dbReference type="Proteomes" id="UP000623307">
    <property type="component" value="Chromosome 1"/>
</dbReference>
<dbReference type="EMBL" id="OGUS01000137">
    <property type="protein sequence ID" value="SPC19618.1"/>
    <property type="molecule type" value="Genomic_DNA"/>
</dbReference>
<accession>A0A375GCH2</accession>
<keyword evidence="8" id="KW-1185">Reference proteome</keyword>
<reference evidence="4 8" key="3">
    <citation type="submission" date="2021-02" db="EMBL/GenBank/DDBJ databases">
        <title>Complete Genome Sequence of Cupriavidus oxalaticus Strain Ox1, a Soil Oxalate-Degrading Species.</title>
        <authorList>
            <person name="Palmieri F."/>
            <person name="Udriet P."/>
            <person name="Deuasquier M."/>
            <person name="Beaudoing E."/>
            <person name="Johnson S.L."/>
            <person name="Davenport K.W."/>
            <person name="Chain P.S."/>
            <person name="Bindschedler S."/>
            <person name="Junier P."/>
        </authorList>
    </citation>
    <scope>NUCLEOTIDE SEQUENCE [LARGE SCALE GENOMIC DNA]</scope>
    <source>
        <strain evidence="4 8">Ox1</strain>
    </source>
</reference>
<dbReference type="Proteomes" id="UP000256862">
    <property type="component" value="Plasmid CO2235_mp"/>
</dbReference>
<sequence length="401" mass="38266">MRTQHPAQHSMTFLATACVAAAALLTGCSSSGGGSGINPRPNGGGGTEAQVTPGPKSPQGSEPTPTAEVAHGAAHTVVAAGDAISEIGKDIRHAPIPVLPGKARYGLGGVVDNTGDAVSALGDGLHEGLGQMGHVRNPVGITVASTGNVVEEGGEAVISAGKLVYGLGTGQLAPLSPVTTPVGKLVKEVGHVVKEGGHKLFHVLSEGPVENVTGAVSKVIVPLTSKLTDGTQKLGAVTGLGKPVDGLLRKLGYTVAGGGSLLGHSDAPLVAPLGGVFKEAGMTVAAAGGLVNGGHGHGGNPLGGLLGNLPLLGGHGGAHGGGQDGNPVGGLLGSLPLLGGSHGDGHGGSSGLLAPVTGLLGGLAGGDKGGGHGGGHGGKGGKGGDSDGKGFQLPLLGGLLR</sequence>
<feature type="signal peptide" evidence="2">
    <location>
        <begin position="1"/>
        <end position="22"/>
    </location>
</feature>